<dbReference type="GO" id="GO:0005789">
    <property type="term" value="C:endoplasmic reticulum membrane"/>
    <property type="evidence" value="ECO:0007669"/>
    <property type="project" value="UniProtKB-SubCell"/>
</dbReference>
<dbReference type="InterPro" id="IPR007269">
    <property type="entry name" value="ICMT_MeTrfase"/>
</dbReference>
<keyword evidence="5" id="KW-0256">Endoplasmic reticulum</keyword>
<proteinExistence type="inferred from homology"/>
<keyword evidence="5" id="KW-0808">Transferase</keyword>
<evidence type="ECO:0000313" key="7">
    <source>
        <dbReference type="Proteomes" id="UP000789706"/>
    </source>
</evidence>
<comment type="similarity">
    <text evidence="5">Belongs to the class VI-like SAM-binding methyltransferase superfamily. Isoprenylcysteine carboxyl methyltransferase family.</text>
</comment>
<evidence type="ECO:0000256" key="3">
    <source>
        <dbReference type="ARBA" id="ARBA00022989"/>
    </source>
</evidence>
<keyword evidence="3 5" id="KW-1133">Transmembrane helix</keyword>
<feature type="transmembrane region" description="Helical" evidence="5">
    <location>
        <begin position="91"/>
        <end position="111"/>
    </location>
</feature>
<dbReference type="EC" id="2.1.1.100" evidence="5"/>
<sequence>MYTKIIAFVIQNYVHFKAFSPPNPSLSTKKIMLTEGIVGIVFAQFLPTLVIIFNLMQSLLYIHVMYQQEISSIPILPDENYKFSEWNLLDIVWFLCIVGGSLLRIWCFKCLKAYFTFHVTIKKKHKLITTGPYSLLVHPSYTGATLVTANYLMTYRLCYYIPLYLHFSFNWNIILILCIMVFASGNMIANIMVYKRITYEEAALKKRFGKAWDVYFSQRKSAGQICLAVM</sequence>
<keyword evidence="2 5" id="KW-0812">Transmembrane</keyword>
<dbReference type="Pfam" id="PF04140">
    <property type="entry name" value="ICMT"/>
    <property type="match status" value="1"/>
</dbReference>
<keyword evidence="7" id="KW-1185">Reference proteome</keyword>
<protein>
    <recommendedName>
        <fullName evidence="5">Protein-S-isoprenylcysteine O-methyltransferase</fullName>
        <ecNumber evidence="5">2.1.1.100</ecNumber>
    </recommendedName>
</protein>
<organism evidence="6 7">
    <name type="scientific">Diversispora eburnea</name>
    <dbReference type="NCBI Taxonomy" id="1213867"/>
    <lineage>
        <taxon>Eukaryota</taxon>
        <taxon>Fungi</taxon>
        <taxon>Fungi incertae sedis</taxon>
        <taxon>Mucoromycota</taxon>
        <taxon>Glomeromycotina</taxon>
        <taxon>Glomeromycetes</taxon>
        <taxon>Diversisporales</taxon>
        <taxon>Diversisporaceae</taxon>
        <taxon>Diversispora</taxon>
    </lineage>
</organism>
<dbReference type="EMBL" id="CAJVPK010000550">
    <property type="protein sequence ID" value="CAG8525137.1"/>
    <property type="molecule type" value="Genomic_DNA"/>
</dbReference>
<comment type="subcellular location">
    <subcellularLocation>
        <location evidence="5">Endoplasmic reticulum membrane</location>
        <topology evidence="5">Multi-pass membrane protein</topology>
    </subcellularLocation>
    <subcellularLocation>
        <location evidence="1">Membrane</location>
        <topology evidence="1">Multi-pass membrane protein</topology>
    </subcellularLocation>
</comment>
<dbReference type="Proteomes" id="UP000789706">
    <property type="component" value="Unassembled WGS sequence"/>
</dbReference>
<accession>A0A9N9ABT2</accession>
<dbReference type="AlphaFoldDB" id="A0A9N9ABT2"/>
<reference evidence="6" key="1">
    <citation type="submission" date="2021-06" db="EMBL/GenBank/DDBJ databases">
        <authorList>
            <person name="Kallberg Y."/>
            <person name="Tangrot J."/>
            <person name="Rosling A."/>
        </authorList>
    </citation>
    <scope>NUCLEOTIDE SEQUENCE</scope>
    <source>
        <strain evidence="6">AZ414A</strain>
    </source>
</reference>
<feature type="transmembrane region" description="Helical" evidence="5">
    <location>
        <begin position="132"/>
        <end position="153"/>
    </location>
</feature>
<gene>
    <name evidence="6" type="ORF">DEBURN_LOCUS5861</name>
</gene>
<dbReference type="GO" id="GO:0032259">
    <property type="term" value="P:methylation"/>
    <property type="evidence" value="ECO:0007669"/>
    <property type="project" value="UniProtKB-KW"/>
</dbReference>
<name>A0A9N9ABT2_9GLOM</name>
<evidence type="ECO:0000313" key="6">
    <source>
        <dbReference type="EMBL" id="CAG8525137.1"/>
    </source>
</evidence>
<feature type="transmembrane region" description="Helical" evidence="5">
    <location>
        <begin position="173"/>
        <end position="194"/>
    </location>
</feature>
<dbReference type="GO" id="GO:0004671">
    <property type="term" value="F:protein C-terminal S-isoprenylcysteine carboxyl O-methyltransferase activity"/>
    <property type="evidence" value="ECO:0007669"/>
    <property type="project" value="UniProtKB-EC"/>
</dbReference>
<evidence type="ECO:0000256" key="2">
    <source>
        <dbReference type="ARBA" id="ARBA00022692"/>
    </source>
</evidence>
<feature type="transmembrane region" description="Helical" evidence="5">
    <location>
        <begin position="36"/>
        <end position="56"/>
    </location>
</feature>
<comment type="catalytic activity">
    <reaction evidence="5">
        <text>[protein]-C-terminal S-[(2E,6E)-farnesyl]-L-cysteine + S-adenosyl-L-methionine = [protein]-C-terminal S-[(2E,6E)-farnesyl]-L-cysteine methyl ester + S-adenosyl-L-homocysteine</text>
        <dbReference type="Rhea" id="RHEA:21672"/>
        <dbReference type="Rhea" id="RHEA-COMP:12125"/>
        <dbReference type="Rhea" id="RHEA-COMP:12126"/>
        <dbReference type="ChEBI" id="CHEBI:57856"/>
        <dbReference type="ChEBI" id="CHEBI:59789"/>
        <dbReference type="ChEBI" id="CHEBI:90510"/>
        <dbReference type="ChEBI" id="CHEBI:90511"/>
        <dbReference type="EC" id="2.1.1.100"/>
    </reaction>
</comment>
<keyword evidence="5" id="KW-0949">S-adenosyl-L-methionine</keyword>
<evidence type="ECO:0000256" key="5">
    <source>
        <dbReference type="RuleBase" id="RU362022"/>
    </source>
</evidence>
<evidence type="ECO:0000256" key="1">
    <source>
        <dbReference type="ARBA" id="ARBA00004141"/>
    </source>
</evidence>
<evidence type="ECO:0000256" key="4">
    <source>
        <dbReference type="ARBA" id="ARBA00023136"/>
    </source>
</evidence>
<comment type="caution">
    <text evidence="6">The sequence shown here is derived from an EMBL/GenBank/DDBJ whole genome shotgun (WGS) entry which is preliminary data.</text>
</comment>
<dbReference type="OrthoDB" id="422086at2759"/>
<keyword evidence="4 5" id="KW-0472">Membrane</keyword>
<dbReference type="Gene3D" id="1.20.120.1630">
    <property type="match status" value="1"/>
</dbReference>
<keyword evidence="5" id="KW-0489">Methyltransferase</keyword>